<gene>
    <name evidence="1" type="ORF">F0562_003887</name>
</gene>
<name>A0A5J5BW52_9ASTE</name>
<dbReference type="EMBL" id="CM018032">
    <property type="protein sequence ID" value="KAA8547249.1"/>
    <property type="molecule type" value="Genomic_DNA"/>
</dbReference>
<protein>
    <submittedName>
        <fullName evidence="1">Uncharacterized protein</fullName>
    </submittedName>
</protein>
<dbReference type="AlphaFoldDB" id="A0A5J5BW52"/>
<organism evidence="1 2">
    <name type="scientific">Nyssa sinensis</name>
    <dbReference type="NCBI Taxonomy" id="561372"/>
    <lineage>
        <taxon>Eukaryota</taxon>
        <taxon>Viridiplantae</taxon>
        <taxon>Streptophyta</taxon>
        <taxon>Embryophyta</taxon>
        <taxon>Tracheophyta</taxon>
        <taxon>Spermatophyta</taxon>
        <taxon>Magnoliopsida</taxon>
        <taxon>eudicotyledons</taxon>
        <taxon>Gunneridae</taxon>
        <taxon>Pentapetalae</taxon>
        <taxon>asterids</taxon>
        <taxon>Cornales</taxon>
        <taxon>Nyssaceae</taxon>
        <taxon>Nyssa</taxon>
    </lineage>
</organism>
<evidence type="ECO:0000313" key="2">
    <source>
        <dbReference type="Proteomes" id="UP000325577"/>
    </source>
</evidence>
<keyword evidence="2" id="KW-1185">Reference proteome</keyword>
<sequence length="82" mass="9216">MNKSGGNVEGYVPVFSPYFSFPESQLQEEMEKKEGHLVFVHRPSHGAWHWCNVAKPLRLAISRLQGYVSGPDCPWSLLKATG</sequence>
<dbReference type="Proteomes" id="UP000325577">
    <property type="component" value="Linkage Group LG1"/>
</dbReference>
<proteinExistence type="predicted"/>
<reference evidence="1 2" key="1">
    <citation type="submission" date="2019-09" db="EMBL/GenBank/DDBJ databases">
        <title>A chromosome-level genome assembly of the Chinese tupelo Nyssa sinensis.</title>
        <authorList>
            <person name="Yang X."/>
            <person name="Kang M."/>
            <person name="Yang Y."/>
            <person name="Xiong H."/>
            <person name="Wang M."/>
            <person name="Zhang Z."/>
            <person name="Wang Z."/>
            <person name="Wu H."/>
            <person name="Ma T."/>
            <person name="Liu J."/>
            <person name="Xi Z."/>
        </authorList>
    </citation>
    <scope>NUCLEOTIDE SEQUENCE [LARGE SCALE GENOMIC DNA]</scope>
    <source>
        <strain evidence="1">J267</strain>
        <tissue evidence="1">Leaf</tissue>
    </source>
</reference>
<evidence type="ECO:0000313" key="1">
    <source>
        <dbReference type="EMBL" id="KAA8547249.1"/>
    </source>
</evidence>
<accession>A0A5J5BW52</accession>